<dbReference type="Proteomes" id="UP000009230">
    <property type="component" value="Chromosome"/>
</dbReference>
<name>F6CWQ4_MARPP</name>
<dbReference type="AlphaFoldDB" id="F6CWQ4"/>
<dbReference type="STRING" id="491952.Mar181_1361"/>
<reference evidence="1 2" key="1">
    <citation type="journal article" date="2012" name="Stand. Genomic Sci.">
        <title>Complete genome sequence of Marinomonas posidonica type strain (IVIA-Po-181(T)).</title>
        <authorList>
            <person name="Lucas-Elio P."/>
            <person name="Goodwin L."/>
            <person name="Woyke T."/>
            <person name="Pitluck S."/>
            <person name="Nolan M."/>
            <person name="Kyrpides N.C."/>
            <person name="Detter J.C."/>
            <person name="Copeland A."/>
            <person name="Lu M."/>
            <person name="Bruce D."/>
            <person name="Detter C."/>
            <person name="Tapia R."/>
            <person name="Han S."/>
            <person name="Land M.L."/>
            <person name="Ivanova N."/>
            <person name="Mikhailova N."/>
            <person name="Johnston A.W."/>
            <person name="Sanchez-Amat A."/>
        </authorList>
    </citation>
    <scope>NUCLEOTIDE SEQUENCE [LARGE SCALE GENOMIC DNA]</scope>
    <source>
        <strain evidence="2">CECT 7376 / NCIMB 14433 / IVIA-Po-181</strain>
    </source>
</reference>
<dbReference type="KEGG" id="mpc:Mar181_1361"/>
<dbReference type="HOGENOM" id="CLU_2717644_0_0_6"/>
<keyword evidence="2" id="KW-1185">Reference proteome</keyword>
<protein>
    <submittedName>
        <fullName evidence="1">Uncharacterized protein</fullName>
    </submittedName>
</protein>
<gene>
    <name evidence="1" type="ordered locus">Mar181_1361</name>
</gene>
<dbReference type="EMBL" id="CP002771">
    <property type="protein sequence ID" value="AEF54404.1"/>
    <property type="molecule type" value="Genomic_DNA"/>
</dbReference>
<evidence type="ECO:0000313" key="1">
    <source>
        <dbReference type="EMBL" id="AEF54404.1"/>
    </source>
</evidence>
<proteinExistence type="predicted"/>
<organism evidence="1 2">
    <name type="scientific">Marinomonas posidonica (strain CECT 7376 / NCIMB 14433 / IVIA-Po-181)</name>
    <dbReference type="NCBI Taxonomy" id="491952"/>
    <lineage>
        <taxon>Bacteria</taxon>
        <taxon>Pseudomonadati</taxon>
        <taxon>Pseudomonadota</taxon>
        <taxon>Gammaproteobacteria</taxon>
        <taxon>Oceanospirillales</taxon>
        <taxon>Oceanospirillaceae</taxon>
        <taxon>Marinomonas</taxon>
    </lineage>
</organism>
<evidence type="ECO:0000313" key="2">
    <source>
        <dbReference type="Proteomes" id="UP000009230"/>
    </source>
</evidence>
<sequence>MSCKGEMDATNYLMWRSDLRCEPPLGLRLGCEWSCCNRLISFAMSGKVAFGVSLVVSSQLPKLLKNYTEFIV</sequence>
<accession>F6CWQ4</accession>